<dbReference type="SUPFAM" id="SSF48452">
    <property type="entry name" value="TPR-like"/>
    <property type="match status" value="1"/>
</dbReference>
<reference evidence="2" key="1">
    <citation type="submission" date="2021-03" db="EMBL/GenBank/DDBJ databases">
        <title>Assistant Professor.</title>
        <authorList>
            <person name="Huq M.A."/>
        </authorList>
    </citation>
    <scope>NUCLEOTIDE SEQUENCE [LARGE SCALE GENOMIC DNA]</scope>
    <source>
        <strain evidence="2">MAH-28</strain>
    </source>
</reference>
<dbReference type="EMBL" id="JAGHKP010000004">
    <property type="protein sequence ID" value="MBO9155060.1"/>
    <property type="molecule type" value="Genomic_DNA"/>
</dbReference>
<evidence type="ECO:0000313" key="2">
    <source>
        <dbReference type="Proteomes" id="UP000679126"/>
    </source>
</evidence>
<dbReference type="Proteomes" id="UP000679126">
    <property type="component" value="Unassembled WGS sequence"/>
</dbReference>
<protein>
    <recommendedName>
        <fullName evidence="3">Antitoxin component YwqK of the YwqJK toxin-antitoxin module</fullName>
    </recommendedName>
</protein>
<name>A0ABS3YK46_9BACT</name>
<comment type="caution">
    <text evidence="1">The sequence shown here is derived from an EMBL/GenBank/DDBJ whole genome shotgun (WGS) entry which is preliminary data.</text>
</comment>
<dbReference type="InterPro" id="IPR011990">
    <property type="entry name" value="TPR-like_helical_dom_sf"/>
</dbReference>
<evidence type="ECO:0008006" key="3">
    <source>
        <dbReference type="Google" id="ProtNLM"/>
    </source>
</evidence>
<dbReference type="Gene3D" id="1.25.40.10">
    <property type="entry name" value="Tetratricopeptide repeat domain"/>
    <property type="match status" value="1"/>
</dbReference>
<accession>A0ABS3YK46</accession>
<gene>
    <name evidence="1" type="ORF">J7I43_22720</name>
</gene>
<keyword evidence="2" id="KW-1185">Reference proteome</keyword>
<sequence length="383" mass="44135">MKNNIFIALMFTPVVLSAQPKPAKILYYLDSVYVSYDPLQYHRYARGVLEESDVAYVNKVKASGNVFRNVPEMGYDSVMYVFTKAYVERSTDDKKIPSTMTLDARWKRGETIYFQNGRTYTGKVTNYFFNGKKEMEGTLENGRWTGTSSYYNEDGQLIRTLAFTKRDGGEEQISADGAGHIYEKRYQKGGNLEVYSYYANGALKSSYIAADKKGKVSLDYHSNGKLKDSAYARSKWARWTKKAGRFRELQDLLMKGQFDEAFRLDPGNPGIYYWRAIDKANRLQFDSAVADMDTAITLEPLEPVYTGYRALLRVKKYAYLRDKEKFGADEYKLVWYLNENPPLPVPAEEKALMLKDLETAMVPTENIYRSEEYKAAYKSLKKE</sequence>
<dbReference type="Gene3D" id="3.90.930.1">
    <property type="match status" value="1"/>
</dbReference>
<proteinExistence type="predicted"/>
<dbReference type="RefSeq" id="WP_209148205.1">
    <property type="nucleotide sequence ID" value="NZ_JAGHKP010000004.1"/>
</dbReference>
<evidence type="ECO:0000313" key="1">
    <source>
        <dbReference type="EMBL" id="MBO9155060.1"/>
    </source>
</evidence>
<organism evidence="1 2">
    <name type="scientific">Chitinophaga chungangae</name>
    <dbReference type="NCBI Taxonomy" id="2821488"/>
    <lineage>
        <taxon>Bacteria</taxon>
        <taxon>Pseudomonadati</taxon>
        <taxon>Bacteroidota</taxon>
        <taxon>Chitinophagia</taxon>
        <taxon>Chitinophagales</taxon>
        <taxon>Chitinophagaceae</taxon>
        <taxon>Chitinophaga</taxon>
    </lineage>
</organism>